<accession>A0A1D8JEP9</accession>
<protein>
    <submittedName>
        <fullName evidence="1">Uncharacterized protein</fullName>
    </submittedName>
</protein>
<dbReference type="Proteomes" id="UP000185746">
    <property type="component" value="Chromosome"/>
</dbReference>
<dbReference type="EMBL" id="CP017560">
    <property type="protein sequence ID" value="AOV07194.1"/>
    <property type="molecule type" value="Genomic_DNA"/>
</dbReference>
<dbReference type="AlphaFoldDB" id="A0A1D8JEP9"/>
<sequence>MFQTWKYIFLVSVVVFLLTACGKSLEDYASEGIKAAREAFHADNKEQTEEIDGTKLYKPVGFTISDDSDAQNIVFNKGKETFILFVNPNETKESDLFYELLHANEEANIVAEEKFSDGDTFGFAAIVNHEDGTIELIASVGGAKMSTLTNEKNVVRNLETMMQIVRSIH</sequence>
<proteinExistence type="predicted"/>
<organism evidence="1 2">
    <name type="scientific">Sporosarcina ureilytica</name>
    <dbReference type="NCBI Taxonomy" id="298596"/>
    <lineage>
        <taxon>Bacteria</taxon>
        <taxon>Bacillati</taxon>
        <taxon>Bacillota</taxon>
        <taxon>Bacilli</taxon>
        <taxon>Bacillales</taxon>
        <taxon>Caryophanaceae</taxon>
        <taxon>Sporosarcina</taxon>
    </lineage>
</organism>
<dbReference type="PROSITE" id="PS51257">
    <property type="entry name" value="PROKAR_LIPOPROTEIN"/>
    <property type="match status" value="1"/>
</dbReference>
<evidence type="ECO:0000313" key="1">
    <source>
        <dbReference type="EMBL" id="AOV07194.1"/>
    </source>
</evidence>
<keyword evidence="2" id="KW-1185">Reference proteome</keyword>
<reference evidence="1 2" key="1">
    <citation type="submission" date="2016-09" db="EMBL/GenBank/DDBJ databases">
        <title>Complete genome sequence of the Lysinibacillus sphaericus LMG 22257, a specie of Bacillus with ureolytic activity that can effectively biodeposit calcium carbonate.</title>
        <authorList>
            <person name="Yan W."/>
        </authorList>
    </citation>
    <scope>NUCLEOTIDE SEQUENCE [LARGE SCALE GENOMIC DNA]</scope>
    <source>
        <strain evidence="1 2">LMG 22257</strain>
    </source>
</reference>
<dbReference type="KEGG" id="surl:BI350_06330"/>
<name>A0A1D8JEP9_9BACL</name>
<gene>
    <name evidence="1" type="ORF">BI350_06330</name>
</gene>
<evidence type="ECO:0000313" key="2">
    <source>
        <dbReference type="Proteomes" id="UP000185746"/>
    </source>
</evidence>
<dbReference type="RefSeq" id="WP_075527323.1">
    <property type="nucleotide sequence ID" value="NZ_CP017560.1"/>
</dbReference>